<feature type="transmembrane region" description="Helical" evidence="1">
    <location>
        <begin position="7"/>
        <end position="26"/>
    </location>
</feature>
<accession>A0ABU0MX24</accession>
<evidence type="ECO:0008006" key="4">
    <source>
        <dbReference type="Google" id="ProtNLM"/>
    </source>
</evidence>
<protein>
    <recommendedName>
        <fullName evidence="4">DUF5050 domain-containing protein</fullName>
    </recommendedName>
</protein>
<gene>
    <name evidence="2" type="ORF">QOZ92_000404</name>
</gene>
<reference evidence="2 3" key="1">
    <citation type="submission" date="2023-07" db="EMBL/GenBank/DDBJ databases">
        <title>Genomic Encyclopedia of Type Strains, Phase IV (KMG-IV): sequencing the most valuable type-strain genomes for metagenomic binning, comparative biology and taxonomic classification.</title>
        <authorList>
            <person name="Goeker M."/>
        </authorList>
    </citation>
    <scope>NUCLEOTIDE SEQUENCE [LARGE SCALE GENOMIC DNA]</scope>
    <source>
        <strain evidence="2 3">DSM 15049</strain>
    </source>
</reference>
<keyword evidence="1" id="KW-0812">Transmembrane</keyword>
<name>A0ABU0MX24_9FIRM</name>
<comment type="caution">
    <text evidence="2">The sequence shown here is derived from an EMBL/GenBank/DDBJ whole genome shotgun (WGS) entry which is preliminary data.</text>
</comment>
<keyword evidence="3" id="KW-1185">Reference proteome</keyword>
<keyword evidence="1" id="KW-1133">Transmembrane helix</keyword>
<keyword evidence="1" id="KW-0472">Membrane</keyword>
<dbReference type="Proteomes" id="UP001232584">
    <property type="component" value="Unassembled WGS sequence"/>
</dbReference>
<organism evidence="2 3">
    <name type="scientific">Paraclostridium ghonii</name>
    <dbReference type="NCBI Taxonomy" id="29358"/>
    <lineage>
        <taxon>Bacteria</taxon>
        <taxon>Bacillati</taxon>
        <taxon>Bacillota</taxon>
        <taxon>Clostridia</taxon>
        <taxon>Peptostreptococcales</taxon>
        <taxon>Peptostreptococcaceae</taxon>
        <taxon>Paraclostridium</taxon>
    </lineage>
</organism>
<dbReference type="EMBL" id="JAUSWG010000001">
    <property type="protein sequence ID" value="MDQ0555294.1"/>
    <property type="molecule type" value="Genomic_DNA"/>
</dbReference>
<evidence type="ECO:0000256" key="1">
    <source>
        <dbReference type="SAM" id="Phobius"/>
    </source>
</evidence>
<evidence type="ECO:0000313" key="3">
    <source>
        <dbReference type="Proteomes" id="UP001232584"/>
    </source>
</evidence>
<sequence length="412" mass="47514">MNKNLSITVLLVTGISFILFGLGIVLNQPKYELIDIKGDKSNIGDVSFISKMQNDLYSNTQTITSKDGFIVKKNSKSIIDLKEDSDLKYKHNDLFKNMYPENNIYQSEKNIGYLQEIGVNYADGSNSSISFKIVNKNLYSNQIEEYDLTLPDIFTGENDFSYGFTVGIKDEDIYILSSVSEDMEYSDNGHVKSSGDVSIYVYKFNLNDKKLEKTGEFIQKKKENELMITNNRICFENDGKLYTTIESYPKDNKSNGEAYLIYYDMGKNKFEYMKESIVNNKEIENLETDTTQYSIEDGKLYLINKDDSDENYTKINQSIIDLKNNKLVENKTYKIENLNEISQIESFRVIDNKLYLCMQSYKANKDSYSFNNSVKNSIIVVDESNGDILYMGEYIENKPQNATNFILKNNEI</sequence>
<evidence type="ECO:0000313" key="2">
    <source>
        <dbReference type="EMBL" id="MDQ0555294.1"/>
    </source>
</evidence>
<dbReference type="RefSeq" id="WP_307502188.1">
    <property type="nucleotide sequence ID" value="NZ_BAAACE010000026.1"/>
</dbReference>
<proteinExistence type="predicted"/>